<feature type="transmembrane region" description="Helical" evidence="5">
    <location>
        <begin position="157"/>
        <end position="178"/>
    </location>
</feature>
<evidence type="ECO:0000256" key="4">
    <source>
        <dbReference type="ARBA" id="ARBA00023136"/>
    </source>
</evidence>
<dbReference type="InterPro" id="IPR003810">
    <property type="entry name" value="Mntp/YtaF"/>
</dbReference>
<accession>A0A3G1L0V2</accession>
<keyword evidence="7" id="KW-1185">Reference proteome</keyword>
<dbReference type="Pfam" id="PF02659">
    <property type="entry name" value="Mntp"/>
    <property type="match status" value="1"/>
</dbReference>
<dbReference type="NCBIfam" id="TIGR02840">
    <property type="entry name" value="spore_YtaF"/>
    <property type="match status" value="1"/>
</dbReference>
<name>A0A3G1L0V2_FORW1</name>
<gene>
    <name evidence="6" type="ORF">DCMF_06295</name>
</gene>
<organism evidence="6 7">
    <name type="scientific">Formimonas warabiya</name>
    <dbReference type="NCBI Taxonomy" id="1761012"/>
    <lineage>
        <taxon>Bacteria</taxon>
        <taxon>Bacillati</taxon>
        <taxon>Bacillota</taxon>
        <taxon>Clostridia</taxon>
        <taxon>Eubacteriales</taxon>
        <taxon>Peptococcaceae</taxon>
        <taxon>Candidatus Formimonas</taxon>
    </lineage>
</organism>
<feature type="transmembrane region" description="Helical" evidence="5">
    <location>
        <begin position="32"/>
        <end position="57"/>
    </location>
</feature>
<dbReference type="EMBL" id="CP017634">
    <property type="protein sequence ID" value="ATW28403.1"/>
    <property type="molecule type" value="Genomic_DNA"/>
</dbReference>
<evidence type="ECO:0000313" key="7">
    <source>
        <dbReference type="Proteomes" id="UP000323521"/>
    </source>
</evidence>
<proteinExistence type="predicted"/>
<dbReference type="PANTHER" id="PTHR35529">
    <property type="entry name" value="MANGANESE EFFLUX PUMP MNTP-RELATED"/>
    <property type="match status" value="1"/>
</dbReference>
<evidence type="ECO:0000256" key="5">
    <source>
        <dbReference type="SAM" id="Phobius"/>
    </source>
</evidence>
<dbReference type="InterPro" id="IPR014205">
    <property type="entry name" value="Spore_YtaF"/>
</dbReference>
<reference evidence="6 7" key="1">
    <citation type="submission" date="2016-10" db="EMBL/GenBank/DDBJ databases">
        <title>Complete Genome Sequence of Peptococcaceae strain DCMF.</title>
        <authorList>
            <person name="Edwards R.J."/>
            <person name="Holland S.I."/>
            <person name="Deshpande N.P."/>
            <person name="Wong Y.K."/>
            <person name="Ertan H."/>
            <person name="Manefield M."/>
            <person name="Russell T.L."/>
            <person name="Lee M.J."/>
        </authorList>
    </citation>
    <scope>NUCLEOTIDE SEQUENCE [LARGE SCALE GENOMIC DNA]</scope>
    <source>
        <strain evidence="6 7">DCMF</strain>
    </source>
</reference>
<feature type="transmembrane region" description="Helical" evidence="5">
    <location>
        <begin position="63"/>
        <end position="82"/>
    </location>
</feature>
<evidence type="ECO:0000256" key="1">
    <source>
        <dbReference type="ARBA" id="ARBA00022475"/>
    </source>
</evidence>
<feature type="transmembrane region" description="Helical" evidence="5">
    <location>
        <begin position="6"/>
        <end position="25"/>
    </location>
</feature>
<keyword evidence="3 5" id="KW-1133">Transmembrane helix</keyword>
<dbReference type="AlphaFoldDB" id="A0A3G1L0V2"/>
<dbReference type="PANTHER" id="PTHR35529:SF2">
    <property type="entry name" value="SPORULATION PROTEIN YTAF-RELATED"/>
    <property type="match status" value="1"/>
</dbReference>
<keyword evidence="2 5" id="KW-0812">Transmembrane</keyword>
<keyword evidence="4 5" id="KW-0472">Membrane</keyword>
<evidence type="ECO:0000256" key="2">
    <source>
        <dbReference type="ARBA" id="ARBA00022692"/>
    </source>
</evidence>
<dbReference type="Proteomes" id="UP000323521">
    <property type="component" value="Chromosome"/>
</dbReference>
<evidence type="ECO:0000256" key="3">
    <source>
        <dbReference type="ARBA" id="ARBA00022989"/>
    </source>
</evidence>
<protein>
    <submittedName>
        <fullName evidence="6">Sporulation membrane protein YtaF</fullName>
    </submittedName>
</protein>
<evidence type="ECO:0000313" key="6">
    <source>
        <dbReference type="EMBL" id="ATW28403.1"/>
    </source>
</evidence>
<sequence length="207" mass="22296">MILFALAVSVDGFGVGFAYGLKNIIIPRGSLLLINLISSVVIAVSMFFGKIVVIFISLETARLIGAVLLAGMGLFMLFHAWVQKKEEMALPREDTLLLRLRIPPLGILVQILKEPTKADMDKSGIIDFREALLLGFALAMDALGSGFAFAVVGFPPILTAISVGVCQFMMVSAAGRLARCSVNNRFIKKTSFVPGLLILLLGLSKLK</sequence>
<dbReference type="KEGG" id="fwa:DCMF_06295"/>
<feature type="transmembrane region" description="Helical" evidence="5">
    <location>
        <begin position="131"/>
        <end position="151"/>
    </location>
</feature>
<keyword evidence="1" id="KW-1003">Cell membrane</keyword>